<sequence>MLVNTSNCGDIYVDRGVNFDNQEEVAASFTAGDEYEFDIGWFSRVIMEGSFDQGLSAQEYRLVP</sequence>
<dbReference type="Proteomes" id="UP001183817">
    <property type="component" value="Unassembled WGS sequence"/>
</dbReference>
<keyword evidence="2" id="KW-1185">Reference proteome</keyword>
<evidence type="ECO:0000313" key="2">
    <source>
        <dbReference type="Proteomes" id="UP001183817"/>
    </source>
</evidence>
<proteinExistence type="predicted"/>
<accession>A0ABU2BDG5</accession>
<reference evidence="1 2" key="1">
    <citation type="submission" date="2023-07" db="EMBL/GenBank/DDBJ databases">
        <title>Sequencing the genomes of 1000 actinobacteria strains.</title>
        <authorList>
            <person name="Klenk H.-P."/>
        </authorList>
    </citation>
    <scope>NUCLEOTIDE SEQUENCE [LARGE SCALE GENOMIC DNA]</scope>
    <source>
        <strain evidence="1 2">DSM 20167</strain>
    </source>
</reference>
<gene>
    <name evidence="1" type="ORF">J2S64_000354</name>
</gene>
<organism evidence="1 2">
    <name type="scientific">Paeniglutamicibacter sulfureus</name>
    <dbReference type="NCBI Taxonomy" id="43666"/>
    <lineage>
        <taxon>Bacteria</taxon>
        <taxon>Bacillati</taxon>
        <taxon>Actinomycetota</taxon>
        <taxon>Actinomycetes</taxon>
        <taxon>Micrococcales</taxon>
        <taxon>Micrococcaceae</taxon>
        <taxon>Paeniglutamicibacter</taxon>
    </lineage>
</organism>
<name>A0ABU2BDG5_9MICC</name>
<dbReference type="RefSeq" id="WP_310287615.1">
    <property type="nucleotide sequence ID" value="NZ_BAAAWO010000001.1"/>
</dbReference>
<dbReference type="EMBL" id="JAVDYI010000001">
    <property type="protein sequence ID" value="MDR7356663.1"/>
    <property type="molecule type" value="Genomic_DNA"/>
</dbReference>
<protein>
    <submittedName>
        <fullName evidence="1">Uncharacterized protein</fullName>
    </submittedName>
</protein>
<comment type="caution">
    <text evidence="1">The sequence shown here is derived from an EMBL/GenBank/DDBJ whole genome shotgun (WGS) entry which is preliminary data.</text>
</comment>
<evidence type="ECO:0000313" key="1">
    <source>
        <dbReference type="EMBL" id="MDR7356663.1"/>
    </source>
</evidence>